<evidence type="ECO:0000256" key="7">
    <source>
        <dbReference type="ARBA" id="ARBA00043224"/>
    </source>
</evidence>
<dbReference type="SUPFAM" id="SSF52499">
    <property type="entry name" value="Isochorismatase-like hydrolases"/>
    <property type="match status" value="1"/>
</dbReference>
<comment type="pathway">
    <text evidence="5">Cofactor biosynthesis; nicotinate biosynthesis; nicotinate from nicotinamide: step 1/1.</text>
</comment>
<dbReference type="Proteomes" id="UP001254608">
    <property type="component" value="Unassembled WGS sequence"/>
</dbReference>
<dbReference type="NCBIfam" id="NF008623">
    <property type="entry name" value="PRK11609.1"/>
    <property type="match status" value="1"/>
</dbReference>
<accession>A0ABU2WKZ0</accession>
<dbReference type="InterPro" id="IPR036380">
    <property type="entry name" value="Isochorismatase-like_sf"/>
</dbReference>
<keyword evidence="2" id="KW-0662">Pyridine nucleotide biosynthesis</keyword>
<dbReference type="CDD" id="cd01011">
    <property type="entry name" value="nicotinamidase"/>
    <property type="match status" value="1"/>
</dbReference>
<evidence type="ECO:0000313" key="9">
    <source>
        <dbReference type="EMBL" id="MDT0498190.1"/>
    </source>
</evidence>
<evidence type="ECO:0000313" key="10">
    <source>
        <dbReference type="Proteomes" id="UP001254608"/>
    </source>
</evidence>
<feature type="domain" description="Isochorismatase-like" evidence="8">
    <location>
        <begin position="7"/>
        <end position="204"/>
    </location>
</feature>
<evidence type="ECO:0000256" key="2">
    <source>
        <dbReference type="ARBA" id="ARBA00022642"/>
    </source>
</evidence>
<evidence type="ECO:0000256" key="3">
    <source>
        <dbReference type="ARBA" id="ARBA00022723"/>
    </source>
</evidence>
<reference evidence="9 10" key="1">
    <citation type="submission" date="2023-09" db="EMBL/GenBank/DDBJ databases">
        <authorList>
            <person name="Rey-Velasco X."/>
        </authorList>
    </citation>
    <scope>NUCLEOTIDE SEQUENCE [LARGE SCALE GENOMIC DNA]</scope>
    <source>
        <strain evidence="9 10">W345</strain>
    </source>
</reference>
<dbReference type="RefSeq" id="WP_311365554.1">
    <property type="nucleotide sequence ID" value="NZ_JAVRIC010000018.1"/>
</dbReference>
<sequence length="207" mass="22907">MDLTNRTAILVIDVQNDFCPGGALAVNNGDLVVPVINRLLPAFEVCVFTQDWHPRDHQSFAANHGDCEPFSTLDMPYGTQLLWPMHCVQDTDGADFHEDLDIDKAQMIVRKGFRPHIDSYSAFFENDRRTSTGLHGYLHERGVDSIVLAGLATDYCVGDSALDAARLGYEVTLIEDACRAIDLEGSLATAIRHMREAGVKFAHSETL</sequence>
<dbReference type="Gene3D" id="3.40.50.850">
    <property type="entry name" value="Isochorismatase-like"/>
    <property type="match status" value="1"/>
</dbReference>
<dbReference type="EMBL" id="JAVRIC010000018">
    <property type="protein sequence ID" value="MDT0498190.1"/>
    <property type="molecule type" value="Genomic_DNA"/>
</dbReference>
<dbReference type="GO" id="GO:0008936">
    <property type="term" value="F:nicotinamidase activity"/>
    <property type="evidence" value="ECO:0007669"/>
    <property type="project" value="UniProtKB-EC"/>
</dbReference>
<dbReference type="Pfam" id="PF00857">
    <property type="entry name" value="Isochorismatase"/>
    <property type="match status" value="1"/>
</dbReference>
<evidence type="ECO:0000256" key="6">
    <source>
        <dbReference type="ARBA" id="ARBA00039017"/>
    </source>
</evidence>
<evidence type="ECO:0000259" key="8">
    <source>
        <dbReference type="Pfam" id="PF00857"/>
    </source>
</evidence>
<evidence type="ECO:0000256" key="4">
    <source>
        <dbReference type="ARBA" id="ARBA00022801"/>
    </source>
</evidence>
<gene>
    <name evidence="9" type="primary">pncA</name>
    <name evidence="9" type="ORF">RM530_12555</name>
</gene>
<keyword evidence="4 9" id="KW-0378">Hydrolase</keyword>
<dbReference type="PANTHER" id="PTHR11080">
    <property type="entry name" value="PYRAZINAMIDASE/NICOTINAMIDASE"/>
    <property type="match status" value="1"/>
</dbReference>
<evidence type="ECO:0000256" key="5">
    <source>
        <dbReference type="ARBA" id="ARBA00037900"/>
    </source>
</evidence>
<dbReference type="PANTHER" id="PTHR11080:SF2">
    <property type="entry name" value="LD05707P"/>
    <property type="match status" value="1"/>
</dbReference>
<keyword evidence="10" id="KW-1185">Reference proteome</keyword>
<dbReference type="InterPro" id="IPR000868">
    <property type="entry name" value="Isochorismatase-like_dom"/>
</dbReference>
<comment type="similarity">
    <text evidence="1">Belongs to the isochorismatase family.</text>
</comment>
<protein>
    <recommendedName>
        <fullName evidence="6">nicotinamidase</fullName>
        <ecNumber evidence="6">3.5.1.19</ecNumber>
    </recommendedName>
    <alternativeName>
        <fullName evidence="7">Nicotinamide deamidase</fullName>
    </alternativeName>
</protein>
<comment type="caution">
    <text evidence="9">The sequence shown here is derived from an EMBL/GenBank/DDBJ whole genome shotgun (WGS) entry which is preliminary data.</text>
</comment>
<organism evidence="9 10">
    <name type="scientific">Banduia mediterranea</name>
    <dbReference type="NCBI Taxonomy" id="3075609"/>
    <lineage>
        <taxon>Bacteria</taxon>
        <taxon>Pseudomonadati</taxon>
        <taxon>Pseudomonadota</taxon>
        <taxon>Gammaproteobacteria</taxon>
        <taxon>Nevskiales</taxon>
        <taxon>Algiphilaceae</taxon>
        <taxon>Banduia</taxon>
    </lineage>
</organism>
<dbReference type="EC" id="3.5.1.19" evidence="6"/>
<name>A0ABU2WKZ0_9GAMM</name>
<keyword evidence="3" id="KW-0479">Metal-binding</keyword>
<evidence type="ECO:0000256" key="1">
    <source>
        <dbReference type="ARBA" id="ARBA00006336"/>
    </source>
</evidence>
<proteinExistence type="inferred from homology"/>
<dbReference type="InterPro" id="IPR052347">
    <property type="entry name" value="Isochorismatase_Nicotinamidase"/>
</dbReference>